<reference evidence="1" key="1">
    <citation type="submission" date="2021-05" db="EMBL/GenBank/DDBJ databases">
        <authorList>
            <person name="Pan Q."/>
            <person name="Jouanno E."/>
            <person name="Zahm M."/>
            <person name="Klopp C."/>
            <person name="Cabau C."/>
            <person name="Louis A."/>
            <person name="Berthelot C."/>
            <person name="Parey E."/>
            <person name="Roest Crollius H."/>
            <person name="Montfort J."/>
            <person name="Robinson-Rechavi M."/>
            <person name="Bouchez O."/>
            <person name="Lampietro C."/>
            <person name="Lopez Roques C."/>
            <person name="Donnadieu C."/>
            <person name="Postlethwait J."/>
            <person name="Bobe J."/>
            <person name="Dillon D."/>
            <person name="Chandos A."/>
            <person name="von Hippel F."/>
            <person name="Guiguen Y."/>
        </authorList>
    </citation>
    <scope>NUCLEOTIDE SEQUENCE</scope>
    <source>
        <strain evidence="1">YG-Jan2019</strain>
    </source>
</reference>
<protein>
    <submittedName>
        <fullName evidence="1">Uncharacterized protein</fullName>
    </submittedName>
</protein>
<proteinExistence type="predicted"/>
<organism evidence="1 2">
    <name type="scientific">Dallia pectoralis</name>
    <name type="common">Alaska blackfish</name>
    <dbReference type="NCBI Taxonomy" id="75939"/>
    <lineage>
        <taxon>Eukaryota</taxon>
        <taxon>Metazoa</taxon>
        <taxon>Chordata</taxon>
        <taxon>Craniata</taxon>
        <taxon>Vertebrata</taxon>
        <taxon>Euteleostomi</taxon>
        <taxon>Actinopterygii</taxon>
        <taxon>Neopterygii</taxon>
        <taxon>Teleostei</taxon>
        <taxon>Protacanthopterygii</taxon>
        <taxon>Esociformes</taxon>
        <taxon>Umbridae</taxon>
        <taxon>Dallia</taxon>
    </lineage>
</organism>
<dbReference type="Proteomes" id="UP001157502">
    <property type="component" value="Chromosome 16"/>
</dbReference>
<comment type="caution">
    <text evidence="1">The sequence shown here is derived from an EMBL/GenBank/DDBJ whole genome shotgun (WGS) entry which is preliminary data.</text>
</comment>
<evidence type="ECO:0000313" key="2">
    <source>
        <dbReference type="Proteomes" id="UP001157502"/>
    </source>
</evidence>
<accession>A0ACC2G903</accession>
<name>A0ACC2G903_DALPE</name>
<keyword evidence="2" id="KW-1185">Reference proteome</keyword>
<evidence type="ECO:0000313" key="1">
    <source>
        <dbReference type="EMBL" id="KAJ8000092.1"/>
    </source>
</evidence>
<gene>
    <name evidence="1" type="ORF">DPEC_G00201260</name>
</gene>
<dbReference type="EMBL" id="CM055743">
    <property type="protein sequence ID" value="KAJ8000092.1"/>
    <property type="molecule type" value="Genomic_DNA"/>
</dbReference>
<sequence length="112" mass="12757">MKVSKDKLVVAEETVTYLGRKMSQGKREVCEKHIQAVKHYPKPTTVKEMLGFLGTVGFCSDFITEYAEKCRCLRDMMKEAGVKNLGARLIWNIDKDKAFVNLKQETIAVTKL</sequence>